<proteinExistence type="predicted"/>
<organism evidence="3 4">
    <name type="scientific">Parastrongyloides trichosuri</name>
    <name type="common">Possum-specific nematode worm</name>
    <dbReference type="NCBI Taxonomy" id="131310"/>
    <lineage>
        <taxon>Eukaryota</taxon>
        <taxon>Metazoa</taxon>
        <taxon>Ecdysozoa</taxon>
        <taxon>Nematoda</taxon>
        <taxon>Chromadorea</taxon>
        <taxon>Rhabditida</taxon>
        <taxon>Tylenchina</taxon>
        <taxon>Panagrolaimomorpha</taxon>
        <taxon>Strongyloidoidea</taxon>
        <taxon>Strongyloididae</taxon>
        <taxon>Parastrongyloides</taxon>
    </lineage>
</organism>
<dbReference type="Gene3D" id="2.70.40.10">
    <property type="match status" value="1"/>
</dbReference>
<dbReference type="Pfam" id="PF22569">
    <property type="entry name" value="DCD_C"/>
    <property type="match status" value="1"/>
</dbReference>
<dbReference type="WBParaSite" id="PTRK_0001778800.1">
    <property type="protein sequence ID" value="PTRK_0001778800.1"/>
    <property type="gene ID" value="PTRK_0001778800"/>
</dbReference>
<evidence type="ECO:0000313" key="3">
    <source>
        <dbReference type="Proteomes" id="UP000038045"/>
    </source>
</evidence>
<sequence>MDHIDGHDPRDFWEPLTLRRGELLLDPGEFYILASSDDVEIPVDQAAEMTPFDPLGRRVPRPLCRFLRSGLRHGRGARRRVKGRAGSPHPRHPLPAGARPDRRPTGL</sequence>
<evidence type="ECO:0000313" key="4">
    <source>
        <dbReference type="WBParaSite" id="PTRK_0001778800.1"/>
    </source>
</evidence>
<evidence type="ECO:0000259" key="2">
    <source>
        <dbReference type="Pfam" id="PF22569"/>
    </source>
</evidence>
<dbReference type="Proteomes" id="UP000038045">
    <property type="component" value="Unplaced"/>
</dbReference>
<feature type="domain" description="2'-deoxycytidine 5'-triphosphate deaminase C-terminal" evidence="2">
    <location>
        <begin position="2"/>
        <end position="55"/>
    </location>
</feature>
<feature type="compositionally biased region" description="Basic residues" evidence="1">
    <location>
        <begin position="71"/>
        <end position="83"/>
    </location>
</feature>
<feature type="region of interest" description="Disordered" evidence="1">
    <location>
        <begin position="71"/>
        <end position="107"/>
    </location>
</feature>
<protein>
    <submittedName>
        <fullName evidence="4">dCTP deaminase</fullName>
    </submittedName>
</protein>
<keyword evidence="3" id="KW-1185">Reference proteome</keyword>
<evidence type="ECO:0000256" key="1">
    <source>
        <dbReference type="SAM" id="MobiDB-lite"/>
    </source>
</evidence>
<dbReference type="InterPro" id="IPR036157">
    <property type="entry name" value="dUTPase-like_sf"/>
</dbReference>
<dbReference type="STRING" id="131310.A0A0N5A6Z7"/>
<accession>A0A0N5A6Z7</accession>
<dbReference type="AlphaFoldDB" id="A0A0N5A6Z7"/>
<name>A0A0N5A6Z7_PARTI</name>
<reference evidence="4" key="1">
    <citation type="submission" date="2017-02" db="UniProtKB">
        <authorList>
            <consortium name="WormBaseParasite"/>
        </authorList>
    </citation>
    <scope>IDENTIFICATION</scope>
</reference>
<dbReference type="InterPro" id="IPR053811">
    <property type="entry name" value="DCD_C"/>
</dbReference>